<dbReference type="Proteomes" id="UP000618445">
    <property type="component" value="Unassembled WGS sequence"/>
</dbReference>
<feature type="transmembrane region" description="Helical" evidence="6">
    <location>
        <begin position="113"/>
        <end position="133"/>
    </location>
</feature>
<evidence type="ECO:0000256" key="4">
    <source>
        <dbReference type="ARBA" id="ARBA00022989"/>
    </source>
</evidence>
<dbReference type="InterPro" id="IPR001123">
    <property type="entry name" value="LeuE-type"/>
</dbReference>
<comment type="caution">
    <text evidence="7">The sequence shown here is derived from an EMBL/GenBank/DDBJ whole genome shotgun (WGS) entry which is preliminary data.</text>
</comment>
<keyword evidence="2" id="KW-1003">Cell membrane</keyword>
<evidence type="ECO:0000256" key="5">
    <source>
        <dbReference type="ARBA" id="ARBA00023136"/>
    </source>
</evidence>
<evidence type="ECO:0000313" key="8">
    <source>
        <dbReference type="Proteomes" id="UP000618445"/>
    </source>
</evidence>
<keyword evidence="5 6" id="KW-0472">Membrane</keyword>
<accession>A0ABR8C886</accession>
<protein>
    <submittedName>
        <fullName evidence="7">LysE family translocator</fullName>
    </submittedName>
</protein>
<dbReference type="PANTHER" id="PTHR30086">
    <property type="entry name" value="ARGININE EXPORTER PROTEIN ARGO"/>
    <property type="match status" value="1"/>
</dbReference>
<evidence type="ECO:0000313" key="7">
    <source>
        <dbReference type="EMBL" id="MBD2316370.1"/>
    </source>
</evidence>
<dbReference type="EMBL" id="JACJQY010000006">
    <property type="protein sequence ID" value="MBD2316370.1"/>
    <property type="molecule type" value="Genomic_DNA"/>
</dbReference>
<sequence length="205" mass="22010">MNLLSTLMFFSIMLTLAAMPSASVALVVSRSATFGFRNGAAVAAGIVLGDLILVALSIFGMSSLAETMGSLFFIVRFMAGAYLIWIGFSLLFSKANMLQSLHDDRPSAIFTSFVSGLLLTFGDIKAIFFYASLFPTLFDLRLLSIFDVIIIVSITIVTVGGVKLTYAYAAKKILSRWNSQRVHLGTRKIAGGLLIGAGAYVIVKA</sequence>
<dbReference type="PANTHER" id="PTHR30086:SF20">
    <property type="entry name" value="ARGININE EXPORTER PROTEIN ARGO-RELATED"/>
    <property type="match status" value="1"/>
</dbReference>
<keyword evidence="3 6" id="KW-0812">Transmembrane</keyword>
<evidence type="ECO:0000256" key="1">
    <source>
        <dbReference type="ARBA" id="ARBA00004651"/>
    </source>
</evidence>
<evidence type="ECO:0000256" key="6">
    <source>
        <dbReference type="SAM" id="Phobius"/>
    </source>
</evidence>
<keyword evidence="4 6" id="KW-1133">Transmembrane helix</keyword>
<keyword evidence="8" id="KW-1185">Reference proteome</keyword>
<comment type="subcellular location">
    <subcellularLocation>
        <location evidence="1">Cell membrane</location>
        <topology evidence="1">Multi-pass membrane protein</topology>
    </subcellularLocation>
</comment>
<feature type="transmembrane region" description="Helical" evidence="6">
    <location>
        <begin position="6"/>
        <end position="28"/>
    </location>
</feature>
<dbReference type="RefSeq" id="WP_190577138.1">
    <property type="nucleotide sequence ID" value="NZ_CAWPQU010000056.1"/>
</dbReference>
<name>A0ABR8C886_9CYAN</name>
<organism evidence="7 8">
    <name type="scientific">Phormidium tenue FACHB-1050</name>
    <dbReference type="NCBI Taxonomy" id="2692857"/>
    <lineage>
        <taxon>Bacteria</taxon>
        <taxon>Bacillati</taxon>
        <taxon>Cyanobacteriota</taxon>
        <taxon>Cyanophyceae</taxon>
        <taxon>Oscillatoriophycideae</taxon>
        <taxon>Oscillatoriales</taxon>
        <taxon>Oscillatoriaceae</taxon>
        <taxon>Phormidium</taxon>
    </lineage>
</organism>
<reference evidence="7 8" key="1">
    <citation type="journal article" date="2020" name="ISME J.">
        <title>Comparative genomics reveals insights into cyanobacterial evolution and habitat adaptation.</title>
        <authorList>
            <person name="Chen M.Y."/>
            <person name="Teng W.K."/>
            <person name="Zhao L."/>
            <person name="Hu C.X."/>
            <person name="Zhou Y.K."/>
            <person name="Han B.P."/>
            <person name="Song L.R."/>
            <person name="Shu W.S."/>
        </authorList>
    </citation>
    <scope>NUCLEOTIDE SEQUENCE [LARGE SCALE GENOMIC DNA]</scope>
    <source>
        <strain evidence="7 8">FACHB-1050</strain>
    </source>
</reference>
<dbReference type="Pfam" id="PF01810">
    <property type="entry name" value="LysE"/>
    <property type="match status" value="1"/>
</dbReference>
<proteinExistence type="predicted"/>
<feature type="transmembrane region" description="Helical" evidence="6">
    <location>
        <begin position="145"/>
        <end position="166"/>
    </location>
</feature>
<gene>
    <name evidence="7" type="ORF">H6G05_05855</name>
</gene>
<evidence type="ECO:0000256" key="2">
    <source>
        <dbReference type="ARBA" id="ARBA00022475"/>
    </source>
</evidence>
<feature type="transmembrane region" description="Helical" evidence="6">
    <location>
        <begin position="40"/>
        <end position="59"/>
    </location>
</feature>
<evidence type="ECO:0000256" key="3">
    <source>
        <dbReference type="ARBA" id="ARBA00022692"/>
    </source>
</evidence>
<feature type="transmembrane region" description="Helical" evidence="6">
    <location>
        <begin position="186"/>
        <end position="203"/>
    </location>
</feature>
<feature type="transmembrane region" description="Helical" evidence="6">
    <location>
        <begin position="71"/>
        <end position="92"/>
    </location>
</feature>